<evidence type="ECO:0000256" key="1">
    <source>
        <dbReference type="ARBA" id="ARBA00004651"/>
    </source>
</evidence>
<evidence type="ECO:0000256" key="4">
    <source>
        <dbReference type="ARBA" id="ARBA00022475"/>
    </source>
</evidence>
<keyword evidence="6 9" id="KW-1133">Transmembrane helix</keyword>
<evidence type="ECO:0000256" key="6">
    <source>
        <dbReference type="ARBA" id="ARBA00022989"/>
    </source>
</evidence>
<feature type="compositionally biased region" description="Low complexity" evidence="8">
    <location>
        <begin position="455"/>
        <end position="468"/>
    </location>
</feature>
<keyword evidence="4" id="KW-1003">Cell membrane</keyword>
<evidence type="ECO:0000256" key="7">
    <source>
        <dbReference type="ARBA" id="ARBA00023136"/>
    </source>
</evidence>
<evidence type="ECO:0000256" key="5">
    <source>
        <dbReference type="ARBA" id="ARBA00022692"/>
    </source>
</evidence>
<keyword evidence="11" id="KW-1185">Reference proteome</keyword>
<dbReference type="NCBIfam" id="NF037981">
    <property type="entry name" value="NCS2_1"/>
    <property type="match status" value="1"/>
</dbReference>
<feature type="transmembrane region" description="Helical" evidence="9">
    <location>
        <begin position="121"/>
        <end position="141"/>
    </location>
</feature>
<gene>
    <name evidence="10" type="ORF">SAMN05421870_103223</name>
</gene>
<feature type="transmembrane region" description="Helical" evidence="9">
    <location>
        <begin position="421"/>
        <end position="444"/>
    </location>
</feature>
<proteinExistence type="inferred from homology"/>
<evidence type="ECO:0000256" key="9">
    <source>
        <dbReference type="SAM" id="Phobius"/>
    </source>
</evidence>
<keyword evidence="5 9" id="KW-0812">Transmembrane</keyword>
<feature type="transmembrane region" description="Helical" evidence="9">
    <location>
        <begin position="335"/>
        <end position="357"/>
    </location>
</feature>
<dbReference type="PANTHER" id="PTHR42810">
    <property type="entry name" value="PURINE PERMEASE C1399.01C-RELATED"/>
    <property type="match status" value="1"/>
</dbReference>
<feature type="transmembrane region" description="Helical" evidence="9">
    <location>
        <begin position="363"/>
        <end position="384"/>
    </location>
</feature>
<feature type="transmembrane region" description="Helical" evidence="9">
    <location>
        <begin position="97"/>
        <end position="115"/>
    </location>
</feature>
<accession>A0A1H9QZR0</accession>
<feature type="transmembrane region" description="Helical" evidence="9">
    <location>
        <begin position="148"/>
        <end position="174"/>
    </location>
</feature>
<feature type="transmembrane region" description="Helical" evidence="9">
    <location>
        <begin position="211"/>
        <end position="230"/>
    </location>
</feature>
<dbReference type="Proteomes" id="UP000182841">
    <property type="component" value="Unassembled WGS sequence"/>
</dbReference>
<dbReference type="EMBL" id="FOGO01000003">
    <property type="protein sequence ID" value="SER65942.1"/>
    <property type="molecule type" value="Genomic_DNA"/>
</dbReference>
<dbReference type="GO" id="GO:0042907">
    <property type="term" value="F:xanthine transmembrane transporter activity"/>
    <property type="evidence" value="ECO:0007669"/>
    <property type="project" value="TreeGrafter"/>
</dbReference>
<organism evidence="10 11">
    <name type="scientific">Streptomyces qinglanensis</name>
    <dbReference type="NCBI Taxonomy" id="943816"/>
    <lineage>
        <taxon>Bacteria</taxon>
        <taxon>Bacillati</taxon>
        <taxon>Actinomycetota</taxon>
        <taxon>Actinomycetes</taxon>
        <taxon>Kitasatosporales</taxon>
        <taxon>Streptomycetaceae</taxon>
        <taxon>Streptomyces</taxon>
    </lineage>
</organism>
<keyword evidence="7 9" id="KW-0472">Membrane</keyword>
<comment type="similarity">
    <text evidence="2">Belongs to the nucleobase:cation symporter-2 (NCS2) (TC 2.A.40) family.</text>
</comment>
<dbReference type="PANTHER" id="PTHR42810:SF4">
    <property type="entry name" value="URIC ACID TRANSPORTER UACT"/>
    <property type="match status" value="1"/>
</dbReference>
<evidence type="ECO:0000313" key="10">
    <source>
        <dbReference type="EMBL" id="SER65942.1"/>
    </source>
</evidence>
<sequence>MSLRNALHPGPDPVAAGADGPPKHPVDDPRPIHRMLLFGIQHVLVMAATPISSVFLVSSTLHLTPALTANLLSAAFVLSGLGSLLQSLGPWGIGARLPFVMLPGGAPLILFLSIAEQHGLRTATGAVLITAVFYFVVLPVFSRLLRFFPTLVIGTMIVIVGVNLVKVGALLVTGRPGSSDFGEPRALLLGLATVGCTAAAYGLLRGTLRQLSVLLGLLAGTGLAALLGRVEPAATGGGALLHAPELMPFGTPQFSLLASLPLLVYSLASMAEATGQTVINSEAVGKEPDARRDAPRTIRGDAVVSLAGGFFGLPLMVTSGENIGIVRITGVRSRFVTVAAGLVLITIGFLAPVARIVNAIPEPVVGGTALVVFGVITVLGVHMLGRSGLDDHTNTFIVAVALALGLLPILVPGVYDHLPPNLRILLESGVAVGAFSAALLHALFHRVPWRTRPAAEAAETAEMPETPESGATTVAGDRSPTR</sequence>
<comment type="subcellular location">
    <subcellularLocation>
        <location evidence="1">Cell membrane</location>
        <topology evidence="1">Multi-pass membrane protein</topology>
    </subcellularLocation>
</comment>
<dbReference type="GO" id="GO:0005886">
    <property type="term" value="C:plasma membrane"/>
    <property type="evidence" value="ECO:0007669"/>
    <property type="project" value="UniProtKB-SubCell"/>
</dbReference>
<reference evidence="11" key="1">
    <citation type="submission" date="2016-10" db="EMBL/GenBank/DDBJ databases">
        <authorList>
            <person name="Varghese N."/>
            <person name="Submissions S."/>
        </authorList>
    </citation>
    <scope>NUCLEOTIDE SEQUENCE [LARGE SCALE GENOMIC DNA]</scope>
    <source>
        <strain evidence="11">CGMCC 4.6825</strain>
    </source>
</reference>
<keyword evidence="3" id="KW-0813">Transport</keyword>
<evidence type="ECO:0000313" key="11">
    <source>
        <dbReference type="Proteomes" id="UP000182841"/>
    </source>
</evidence>
<evidence type="ECO:0000256" key="2">
    <source>
        <dbReference type="ARBA" id="ARBA00008821"/>
    </source>
</evidence>
<dbReference type="AlphaFoldDB" id="A0A1H9QZR0"/>
<feature type="region of interest" description="Disordered" evidence="8">
    <location>
        <begin position="1"/>
        <end position="26"/>
    </location>
</feature>
<dbReference type="InterPro" id="IPR006043">
    <property type="entry name" value="NCS2"/>
</dbReference>
<evidence type="ECO:0000256" key="8">
    <source>
        <dbReference type="SAM" id="MobiDB-lite"/>
    </source>
</evidence>
<name>A0A1H9QZR0_9ACTN</name>
<feature type="transmembrane region" description="Helical" evidence="9">
    <location>
        <begin position="36"/>
        <end position="57"/>
    </location>
</feature>
<feature type="region of interest" description="Disordered" evidence="8">
    <location>
        <begin position="455"/>
        <end position="482"/>
    </location>
</feature>
<feature type="transmembrane region" description="Helical" evidence="9">
    <location>
        <begin position="396"/>
        <end position="415"/>
    </location>
</feature>
<feature type="transmembrane region" description="Helical" evidence="9">
    <location>
        <begin position="186"/>
        <end position="204"/>
    </location>
</feature>
<feature type="transmembrane region" description="Helical" evidence="9">
    <location>
        <begin position="250"/>
        <end position="268"/>
    </location>
</feature>
<feature type="transmembrane region" description="Helical" evidence="9">
    <location>
        <begin position="63"/>
        <end position="85"/>
    </location>
</feature>
<dbReference type="Pfam" id="PF00860">
    <property type="entry name" value="Xan_ur_permease"/>
    <property type="match status" value="1"/>
</dbReference>
<dbReference type="InterPro" id="IPR006042">
    <property type="entry name" value="Xan_ur_permease"/>
</dbReference>
<evidence type="ECO:0000256" key="3">
    <source>
        <dbReference type="ARBA" id="ARBA00022448"/>
    </source>
</evidence>
<dbReference type="PROSITE" id="PS01116">
    <property type="entry name" value="XANTH_URACIL_PERMASE"/>
    <property type="match status" value="1"/>
</dbReference>
<protein>
    <submittedName>
        <fullName evidence="10">Uracil-xanthine permease</fullName>
    </submittedName>
</protein>